<organism evidence="1">
    <name type="scientific">marine sediment metagenome</name>
    <dbReference type="NCBI Taxonomy" id="412755"/>
    <lineage>
        <taxon>unclassified sequences</taxon>
        <taxon>metagenomes</taxon>
        <taxon>ecological metagenomes</taxon>
    </lineage>
</organism>
<dbReference type="AlphaFoldDB" id="A0A0F9P2G6"/>
<proteinExistence type="predicted"/>
<accession>A0A0F9P2G6</accession>
<sequence>MLGEVRIEQVCKVLEVEEKKMHDQIVHLNGQIVYNRRIQELLTQLLRELTAEEGKSKTTKSRVTKKPKK</sequence>
<protein>
    <submittedName>
        <fullName evidence="1">Uncharacterized protein</fullName>
    </submittedName>
</protein>
<dbReference type="EMBL" id="LAZR01003411">
    <property type="protein sequence ID" value="KKN18597.1"/>
    <property type="molecule type" value="Genomic_DNA"/>
</dbReference>
<gene>
    <name evidence="1" type="ORF">LCGC14_0954210</name>
</gene>
<comment type="caution">
    <text evidence="1">The sequence shown here is derived from an EMBL/GenBank/DDBJ whole genome shotgun (WGS) entry which is preliminary data.</text>
</comment>
<name>A0A0F9P2G6_9ZZZZ</name>
<reference evidence="1" key="1">
    <citation type="journal article" date="2015" name="Nature">
        <title>Complex archaea that bridge the gap between prokaryotes and eukaryotes.</title>
        <authorList>
            <person name="Spang A."/>
            <person name="Saw J.H."/>
            <person name="Jorgensen S.L."/>
            <person name="Zaremba-Niedzwiedzka K."/>
            <person name="Martijn J."/>
            <person name="Lind A.E."/>
            <person name="van Eijk R."/>
            <person name="Schleper C."/>
            <person name="Guy L."/>
            <person name="Ettema T.J."/>
        </authorList>
    </citation>
    <scope>NUCLEOTIDE SEQUENCE</scope>
</reference>
<evidence type="ECO:0000313" key="1">
    <source>
        <dbReference type="EMBL" id="KKN18597.1"/>
    </source>
</evidence>